<dbReference type="AlphaFoldDB" id="A0AA36Y4V0"/>
<feature type="transmembrane region" description="Helical" evidence="1">
    <location>
        <begin position="46"/>
        <end position="67"/>
    </location>
</feature>
<keyword evidence="3" id="KW-1185">Reference proteome</keyword>
<sequence length="203" mass="22002">MTSETNRRKQKLTVKDLITVGVFSAIILICISLSGGPFAMFPALTFYFPVGAALLAGPVYLLLVAKVPKPGPIFIAGLMMAIFCYVTGMHIGMSIGYLAGSALADLVARTGRYRNIKINILSYIVFCLGGTGSYLAYFINPQAWVSRMSEKGTPQEYLDTMAATVNHWILISMLAGTVLVALFSGFVGSRLLKKQFEKARITA</sequence>
<gene>
    <name evidence="2" type="ORF">HMPREF9623_01366</name>
</gene>
<feature type="transmembrane region" description="Helical" evidence="1">
    <location>
        <begin position="73"/>
        <end position="99"/>
    </location>
</feature>
<proteinExistence type="predicted"/>
<feature type="transmembrane region" description="Helical" evidence="1">
    <location>
        <begin position="17"/>
        <end position="39"/>
    </location>
</feature>
<organism evidence="2 3">
    <name type="scientific">Stomatobaculum longum</name>
    <dbReference type="NCBI Taxonomy" id="796942"/>
    <lineage>
        <taxon>Bacteria</taxon>
        <taxon>Bacillati</taxon>
        <taxon>Bacillota</taxon>
        <taxon>Clostridia</taxon>
        <taxon>Lachnospirales</taxon>
        <taxon>Lachnospiraceae</taxon>
        <taxon>Stomatobaculum</taxon>
    </lineage>
</organism>
<dbReference type="EMBL" id="AGEL01000007">
    <property type="protein sequence ID" value="EHO16667.1"/>
    <property type="molecule type" value="Genomic_DNA"/>
</dbReference>
<dbReference type="GeneID" id="86941113"/>
<keyword evidence="1" id="KW-0812">Transmembrane</keyword>
<dbReference type="Proteomes" id="UP000018466">
    <property type="component" value="Unassembled WGS sequence"/>
</dbReference>
<accession>A0AA36Y4V0</accession>
<evidence type="ECO:0008006" key="4">
    <source>
        <dbReference type="Google" id="ProtNLM"/>
    </source>
</evidence>
<protein>
    <recommendedName>
        <fullName evidence="4">TIGR02185 family protein</fullName>
    </recommendedName>
</protein>
<keyword evidence="1" id="KW-0472">Membrane</keyword>
<evidence type="ECO:0000256" key="1">
    <source>
        <dbReference type="SAM" id="Phobius"/>
    </source>
</evidence>
<evidence type="ECO:0000313" key="3">
    <source>
        <dbReference type="Proteomes" id="UP000018466"/>
    </source>
</evidence>
<dbReference type="Pfam" id="PF09605">
    <property type="entry name" value="Trep_Strep"/>
    <property type="match status" value="1"/>
</dbReference>
<dbReference type="InterPro" id="IPR011733">
    <property type="entry name" value="CHP02185_IM"/>
</dbReference>
<name>A0AA36Y4V0_9FIRM</name>
<feature type="transmembrane region" description="Helical" evidence="1">
    <location>
        <begin position="120"/>
        <end position="139"/>
    </location>
</feature>
<keyword evidence="1" id="KW-1133">Transmembrane helix</keyword>
<comment type="caution">
    <text evidence="2">The sequence shown here is derived from an EMBL/GenBank/DDBJ whole genome shotgun (WGS) entry which is preliminary data.</text>
</comment>
<dbReference type="RefSeq" id="WP_009533198.1">
    <property type="nucleotide sequence ID" value="NZ_JH590863.1"/>
</dbReference>
<feature type="transmembrane region" description="Helical" evidence="1">
    <location>
        <begin position="168"/>
        <end position="192"/>
    </location>
</feature>
<evidence type="ECO:0000313" key="2">
    <source>
        <dbReference type="EMBL" id="EHO16667.1"/>
    </source>
</evidence>
<dbReference type="NCBIfam" id="TIGR02185">
    <property type="entry name" value="Trep_Strep"/>
    <property type="match status" value="1"/>
</dbReference>
<reference evidence="2 3" key="1">
    <citation type="submission" date="2011-10" db="EMBL/GenBank/DDBJ databases">
        <title>The Genome Sequence of Lachnospiraceae bacterium ACC2.</title>
        <authorList>
            <consortium name="The Broad Institute Genome Sequencing Platform"/>
            <person name="Earl A."/>
            <person name="Ward D."/>
            <person name="Feldgarden M."/>
            <person name="Gevers D."/>
            <person name="Sizova M."/>
            <person name="Hazen A."/>
            <person name="Epstein S."/>
            <person name="Young S.K."/>
            <person name="Zeng Q."/>
            <person name="Gargeya S."/>
            <person name="Fitzgerald M."/>
            <person name="Haas B."/>
            <person name="Abouelleil A."/>
            <person name="Alvarado L."/>
            <person name="Arachchi H.M."/>
            <person name="Berlin A."/>
            <person name="Brown A."/>
            <person name="Chapman S.B."/>
            <person name="Chen Z."/>
            <person name="Dunbar C."/>
            <person name="Freedman E."/>
            <person name="Gearin G."/>
            <person name="Goldberg J."/>
            <person name="Griggs A."/>
            <person name="Gujja S."/>
            <person name="Heiman D."/>
            <person name="Howarth C."/>
            <person name="Larson L."/>
            <person name="Lui A."/>
            <person name="MacDonald P.J.P."/>
            <person name="Montmayeur A."/>
            <person name="Murphy C."/>
            <person name="Neiman D."/>
            <person name="Pearson M."/>
            <person name="Priest M."/>
            <person name="Roberts A."/>
            <person name="Saif S."/>
            <person name="Shea T."/>
            <person name="Shenoy N."/>
            <person name="Sisk P."/>
            <person name="Stolte C."/>
            <person name="Sykes S."/>
            <person name="Wortman J."/>
            <person name="Nusbaum C."/>
            <person name="Birren B."/>
        </authorList>
    </citation>
    <scope>NUCLEOTIDE SEQUENCE [LARGE SCALE GENOMIC DNA]</scope>
    <source>
        <strain evidence="2 3">ACC2</strain>
    </source>
</reference>